<comment type="similarity">
    <text evidence="1 10">Belongs to the eukaryotic-type primase large subunit family.</text>
</comment>
<dbReference type="GO" id="GO:0051539">
    <property type="term" value="F:4 iron, 4 sulfur cluster binding"/>
    <property type="evidence" value="ECO:0007669"/>
    <property type="project" value="UniProtKB-UniRule"/>
</dbReference>
<feature type="binding site" evidence="11">
    <location>
        <position position="372"/>
    </location>
    <ligand>
        <name>[4Fe-4S] cluster</name>
        <dbReference type="ChEBI" id="CHEBI:49883"/>
    </ligand>
</feature>
<evidence type="ECO:0000256" key="9">
    <source>
        <dbReference type="ARBA" id="ARBA00023125"/>
    </source>
</evidence>
<keyword evidence="7 10" id="KW-0408">Iron</keyword>
<feature type="binding site" evidence="11">
    <location>
        <position position="293"/>
    </location>
    <ligand>
        <name>[4Fe-4S] cluster</name>
        <dbReference type="ChEBI" id="CHEBI:49883"/>
    </ligand>
</feature>
<feature type="binding site" evidence="11">
    <location>
        <position position="429"/>
    </location>
    <ligand>
        <name>[4Fe-4S] cluster</name>
        <dbReference type="ChEBI" id="CHEBI:49883"/>
    </ligand>
</feature>
<dbReference type="GO" id="GO:0006270">
    <property type="term" value="P:DNA replication initiation"/>
    <property type="evidence" value="ECO:0007669"/>
    <property type="project" value="TreeGrafter"/>
</dbReference>
<organism evidence="13">
    <name type="scientific">Rhipicephalus appendiculatus</name>
    <name type="common">Brown ear tick</name>
    <dbReference type="NCBI Taxonomy" id="34631"/>
    <lineage>
        <taxon>Eukaryota</taxon>
        <taxon>Metazoa</taxon>
        <taxon>Ecdysozoa</taxon>
        <taxon>Arthropoda</taxon>
        <taxon>Chelicerata</taxon>
        <taxon>Arachnida</taxon>
        <taxon>Acari</taxon>
        <taxon>Parasitiformes</taxon>
        <taxon>Ixodida</taxon>
        <taxon>Ixodoidea</taxon>
        <taxon>Ixodidae</taxon>
        <taxon>Rhipicephalinae</taxon>
        <taxon>Rhipicephalus</taxon>
        <taxon>Rhipicephalus</taxon>
    </lineage>
</organism>
<dbReference type="EMBL" id="GEDV01010152">
    <property type="protein sequence ID" value="JAP78405.1"/>
    <property type="molecule type" value="Transcribed_RNA"/>
</dbReference>
<evidence type="ECO:0000256" key="6">
    <source>
        <dbReference type="ARBA" id="ARBA00022723"/>
    </source>
</evidence>
<evidence type="ECO:0000259" key="12">
    <source>
        <dbReference type="Pfam" id="PF04104"/>
    </source>
</evidence>
<evidence type="ECO:0000256" key="4">
    <source>
        <dbReference type="ARBA" id="ARBA00022515"/>
    </source>
</evidence>
<feature type="binding site" evidence="11">
    <location>
        <position position="389"/>
    </location>
    <ligand>
        <name>[4Fe-4S] cluster</name>
        <dbReference type="ChEBI" id="CHEBI:49883"/>
    </ligand>
</feature>
<keyword evidence="5 10" id="KW-0235">DNA replication</keyword>
<dbReference type="InterPro" id="IPR007238">
    <property type="entry name" value="DNA_primase_lsu_euk/arc"/>
</dbReference>
<keyword evidence="9 10" id="KW-0238">DNA-binding</keyword>
<dbReference type="InterPro" id="IPR058560">
    <property type="entry name" value="DNA_primase_C"/>
</dbReference>
<dbReference type="GO" id="GO:0005658">
    <property type="term" value="C:alpha DNA polymerase:primase complex"/>
    <property type="evidence" value="ECO:0007669"/>
    <property type="project" value="TreeGrafter"/>
</dbReference>
<evidence type="ECO:0000256" key="7">
    <source>
        <dbReference type="ARBA" id="ARBA00023004"/>
    </source>
</evidence>
<comment type="cofactor">
    <cofactor evidence="10">
        <name>[4Fe-4S] cluster</name>
        <dbReference type="ChEBI" id="CHEBI:49883"/>
    </cofactor>
    <text evidence="10">Binds 1 [4Fe-4S] cluster.</text>
</comment>
<dbReference type="InterPro" id="IPR016558">
    <property type="entry name" value="DNA_primase_lsu_euk"/>
</dbReference>
<proteinExistence type="inferred from homology"/>
<name>A0A131YIN9_RHIAP</name>
<sequence length="521" mass="59725">MQFSGHKRRRHIAVGDPLAEYAGRKTLLHFYNTPPADNVQLSDFQDIALERLKVLKVFEIADAKFNNKRSPDYASSVMDELRKQKLKAYVSRVTDDNGAAIVRKDNLSFFILLLAFCETPAQRRWFMSQEMDLFRFRFQNESSAGIQAFLKDTNMEFTPISADEKAKYFEEIVAASPDMTAVKLDAMDVYKVSFLDVLPLVADRTVYLRQGEAYVPSEYLITLVESQYRAHLSHMLAQTARTFHRLEEDERILPILRALANFDAGSGFDASRPSDSVTPEMIDQLCKESFPMCMKAMHSALRTNHHLRHAARMQYGLFLKGIGLGLQDALRFWREEFSKHVGVENFDKKYSYNIRHNYGTEGKRANYTPYSCNRIISGIPPGPGECHGCPFKHCDRTQLQERLKNEGVKDADLKEVMGYVEKGHYQLACTSTFRITQKSPDVAQVICHPNEYYMLSRQFKEGSAKDSKFGSLRNVETQKAVVYSQKSEKSLEDFDDNMDDCLEEMLTSAEQKAQEESMMES</sequence>
<evidence type="ECO:0000256" key="1">
    <source>
        <dbReference type="ARBA" id="ARBA00010564"/>
    </source>
</evidence>
<dbReference type="FunFam" id="1.20.930.80:FF:000001">
    <property type="entry name" value="DNA primase large subunit"/>
    <property type="match status" value="1"/>
</dbReference>
<dbReference type="CDD" id="cd07322">
    <property type="entry name" value="PriL_PriS_Eukaryotic"/>
    <property type="match status" value="1"/>
</dbReference>
<evidence type="ECO:0000256" key="10">
    <source>
        <dbReference type="PIRNR" id="PIRNR009449"/>
    </source>
</evidence>
<dbReference type="Pfam" id="PF26466">
    <property type="entry name" value="DNA_primase_lrg_N"/>
    <property type="match status" value="1"/>
</dbReference>
<evidence type="ECO:0000313" key="13">
    <source>
        <dbReference type="EMBL" id="JAP78405.1"/>
    </source>
</evidence>
<dbReference type="GO" id="GO:0003677">
    <property type="term" value="F:DNA binding"/>
    <property type="evidence" value="ECO:0007669"/>
    <property type="project" value="UniProtKB-UniRule"/>
</dbReference>
<protein>
    <recommendedName>
        <fullName evidence="2 10">DNA primase large subunit</fullName>
    </recommendedName>
</protein>
<dbReference type="PANTHER" id="PTHR10537">
    <property type="entry name" value="DNA PRIMASE LARGE SUBUNIT"/>
    <property type="match status" value="1"/>
</dbReference>
<keyword evidence="3 10" id="KW-0004">4Fe-4S</keyword>
<dbReference type="Gene3D" id="1.20.930.80">
    <property type="match status" value="1"/>
</dbReference>
<evidence type="ECO:0000256" key="2">
    <source>
        <dbReference type="ARBA" id="ARBA00019038"/>
    </source>
</evidence>
<evidence type="ECO:0000256" key="8">
    <source>
        <dbReference type="ARBA" id="ARBA00023014"/>
    </source>
</evidence>
<dbReference type="PIRSF" id="PIRSF009449">
    <property type="entry name" value="DNA_primase_large_subunit"/>
    <property type="match status" value="1"/>
</dbReference>
<keyword evidence="6 10" id="KW-0479">Metal-binding</keyword>
<keyword evidence="8 10" id="KW-0411">Iron-sulfur</keyword>
<dbReference type="GO" id="GO:0046872">
    <property type="term" value="F:metal ion binding"/>
    <property type="evidence" value="ECO:0007669"/>
    <property type="project" value="UniProtKB-UniRule"/>
</dbReference>
<accession>A0A131YIN9</accession>
<comment type="function">
    <text evidence="10">DNA primase is the polymerase that synthesizes small RNA primers for the Okazaki fragments made during discontinuous DNA replication.</text>
</comment>
<dbReference type="AlphaFoldDB" id="A0A131YIN9"/>
<feature type="domain" description="DNA primase large subunit C-terminal" evidence="12">
    <location>
        <begin position="283"/>
        <end position="453"/>
    </location>
</feature>
<dbReference type="GO" id="GO:0006269">
    <property type="term" value="P:DNA replication, synthesis of primer"/>
    <property type="evidence" value="ECO:0007669"/>
    <property type="project" value="UniProtKB-KW"/>
</dbReference>
<evidence type="ECO:0000256" key="5">
    <source>
        <dbReference type="ARBA" id="ARBA00022705"/>
    </source>
</evidence>
<dbReference type="Pfam" id="PF04104">
    <property type="entry name" value="DNA_primase_lrg"/>
    <property type="match status" value="1"/>
</dbReference>
<reference evidence="13" key="1">
    <citation type="journal article" date="2016" name="Ticks Tick Borne Dis.">
        <title>De novo assembly and annotation of the salivary gland transcriptome of Rhipicephalus appendiculatus male and female ticks during blood feeding.</title>
        <authorList>
            <person name="de Castro M.H."/>
            <person name="de Klerk D."/>
            <person name="Pienaar R."/>
            <person name="Latif A.A."/>
            <person name="Rees D.J."/>
            <person name="Mans B.J."/>
        </authorList>
    </citation>
    <scope>NUCLEOTIDE SEQUENCE</scope>
    <source>
        <tissue evidence="13">Salivary glands</tissue>
    </source>
</reference>
<keyword evidence="4 10" id="KW-0639">Primosome</keyword>
<dbReference type="PANTHER" id="PTHR10537:SF3">
    <property type="entry name" value="DNA PRIMASE LARGE SUBUNIT"/>
    <property type="match status" value="1"/>
</dbReference>
<evidence type="ECO:0000256" key="11">
    <source>
        <dbReference type="PIRSR" id="PIRSR009449-1"/>
    </source>
</evidence>
<evidence type="ECO:0000256" key="3">
    <source>
        <dbReference type="ARBA" id="ARBA00022485"/>
    </source>
</evidence>